<comment type="caution">
    <text evidence="3">The sequence shown here is derived from an EMBL/GenBank/DDBJ whole genome shotgun (WGS) entry which is preliminary data.</text>
</comment>
<evidence type="ECO:0000313" key="4">
    <source>
        <dbReference type="Proteomes" id="UP000186553"/>
    </source>
</evidence>
<dbReference type="NCBIfam" id="TIGR04214">
    <property type="entry name" value="CSLREA_Nterm"/>
    <property type="match status" value="1"/>
</dbReference>
<feature type="chain" id="PRO_5008671744" description="CSLREA domain-containing protein" evidence="2">
    <location>
        <begin position="22"/>
        <end position="807"/>
    </location>
</feature>
<evidence type="ECO:0000313" key="3">
    <source>
        <dbReference type="EMBL" id="ODA13222.1"/>
    </source>
</evidence>
<dbReference type="AlphaFoldDB" id="A0A1C3CWQ7"/>
<protein>
    <recommendedName>
        <fullName evidence="5">CSLREA domain-containing protein</fullName>
    </recommendedName>
</protein>
<feature type="transmembrane region" description="Helical" evidence="1">
    <location>
        <begin position="781"/>
        <end position="799"/>
    </location>
</feature>
<keyword evidence="2" id="KW-0732">Signal</keyword>
<name>A0A1C3CWQ7_9GAMM</name>
<dbReference type="STRING" id="1891224.BBP83_07195"/>
<dbReference type="InterPro" id="IPR011050">
    <property type="entry name" value="Pectin_lyase_fold/virulence"/>
</dbReference>
<dbReference type="OrthoDB" id="6711740at2"/>
<keyword evidence="1" id="KW-1133">Transmembrane helix</keyword>
<dbReference type="SUPFAM" id="SSF51126">
    <property type="entry name" value="Pectin lyase-like"/>
    <property type="match status" value="1"/>
</dbReference>
<dbReference type="Proteomes" id="UP000186553">
    <property type="component" value="Unassembled WGS sequence"/>
</dbReference>
<dbReference type="InterPro" id="IPR026457">
    <property type="entry name" value="CSLREA_Nterm"/>
</dbReference>
<accession>A0A1C3CWQ7</accession>
<evidence type="ECO:0000256" key="2">
    <source>
        <dbReference type="SAM" id="SignalP"/>
    </source>
</evidence>
<evidence type="ECO:0008006" key="5">
    <source>
        <dbReference type="Google" id="ProtNLM"/>
    </source>
</evidence>
<sequence>MKQYKKGLLCIMVLSAMSLMAADSKSIYVNTFDDEMGENPNKCSLREAIITAQKNTSFGGCNAGRTGVGLADVIELEAGTYTLTRGELKPESAVTILGKSRKNYQTRSALTDEYPEFEDIQTIIQVKEGDSRVFNTAETRVDLTLTDIALKNGYAKDYGGAVYAGGNFTLVRGAILNSKAVKAGGAIYTIALDVEKEIRINNTRIENNHAPKGSVMAMSCLGNMNDNKPIITISQSSIVHNGQADSLSVLDLCGSNTVGLEANTIAKNTARASDGSIIRAVSSELDRLSSNSVIVLKSNTIVQNNAFSTFYYDSNASKYFSYNIIAYNGTADGKGQSCRYLNNQTPDETLPFTVINNALELSENKCILPAKALEAAKDSAKNLDISGVAFSTLLTDFQQASVYNLYLPLYYPKESASGVSLVNIGANDCSRFDQRGVARNADATLMLNTSLRNSCEIGSVEMLKFNAADVDDLGNISQKEMIADIQAVIDQLKADIAEPARQEYKLANEADLKEAESYLSKLKNNLIYRAIYMNPFAMALPQEINVGSTEERKYKMVNAENYDVDVKTIGIGTELTVDSSGKPQIKGDLSDLVCEWNANLSKILVYRKGGNTTPDQFAYCQYTLKEKTGSKLESSGILKAKFSNIAPIALSDQYGLSTDNNLTVRVNPLENDSDDGDGPVSKLPTDKKLWHKNIDGKDIPIYFENIPSGLNFTAEYSGPCPGVNEKNTCYGGTMEFSAKNNFSQFSYDIVYKVYDSEGAESGTATISLLNGAKDTNSSSSGGGSIGGFGVLALAGLAFFRMRKSYKE</sequence>
<dbReference type="RefSeq" id="WP_068887351.1">
    <property type="nucleotide sequence ID" value="NZ_CBCRUU010000002.1"/>
</dbReference>
<dbReference type="EMBL" id="MBDL01000009">
    <property type="protein sequence ID" value="ODA13222.1"/>
    <property type="molecule type" value="Genomic_DNA"/>
</dbReference>
<keyword evidence="4" id="KW-1185">Reference proteome</keyword>
<gene>
    <name evidence="3" type="ORF">BBP83_07195</name>
</gene>
<proteinExistence type="predicted"/>
<keyword evidence="1" id="KW-0812">Transmembrane</keyword>
<organism evidence="3 4">
    <name type="scientific">Acinetobacter celticus</name>
    <dbReference type="NCBI Taxonomy" id="1891224"/>
    <lineage>
        <taxon>Bacteria</taxon>
        <taxon>Pseudomonadati</taxon>
        <taxon>Pseudomonadota</taxon>
        <taxon>Gammaproteobacteria</taxon>
        <taxon>Moraxellales</taxon>
        <taxon>Moraxellaceae</taxon>
        <taxon>Acinetobacter</taxon>
    </lineage>
</organism>
<reference evidence="3 4" key="1">
    <citation type="submission" date="2016-07" db="EMBL/GenBank/DDBJ databases">
        <title>Acinetobacter sp. ANC 4603.</title>
        <authorList>
            <person name="Radolfova-Krizova L."/>
            <person name="Nemec A."/>
        </authorList>
    </citation>
    <scope>NUCLEOTIDE SEQUENCE [LARGE SCALE GENOMIC DNA]</scope>
    <source>
        <strain evidence="3 4">ANC 4603</strain>
    </source>
</reference>
<evidence type="ECO:0000256" key="1">
    <source>
        <dbReference type="SAM" id="Phobius"/>
    </source>
</evidence>
<feature type="signal peptide" evidence="2">
    <location>
        <begin position="1"/>
        <end position="21"/>
    </location>
</feature>
<keyword evidence="1" id="KW-0472">Membrane</keyword>